<dbReference type="Proteomes" id="UP000423413">
    <property type="component" value="Chromosome"/>
</dbReference>
<sequence length="21" mass="2490">MPFRIGRRASRKTCPRGAWSR</sequence>
<dbReference type="AntiFam" id="ANF00261">
    <property type="entry name" value="Protein of unknown function (DUF1534)"/>
</dbReference>
<protein>
    <submittedName>
        <fullName evidence="2">DUF1534 domain-containing protein</fullName>
    </submittedName>
</protein>
<dbReference type="AlphaFoldDB" id="A0AAE6QL71"/>
<reference evidence="2 3" key="1">
    <citation type="submission" date="2019-11" db="EMBL/GenBank/DDBJ databases">
        <title>Complete genome sequence of Pseudomonas syringae pv. coronafaciens isolate B19001 originated in imported oat cereal.</title>
        <authorList>
            <person name="Kim S.M."/>
            <person name="Lee B.C."/>
            <person name="Seo S.J."/>
            <person name="Lee J.E."/>
            <person name="Choi N.J."/>
            <person name="Park J.H."/>
        </authorList>
    </citation>
    <scope>NUCLEOTIDE SEQUENCE [LARGE SCALE GENOMIC DNA]</scope>
    <source>
        <strain evidence="2 3">B19001</strain>
    </source>
</reference>
<evidence type="ECO:0000313" key="3">
    <source>
        <dbReference type="Proteomes" id="UP000423413"/>
    </source>
</evidence>
<feature type="region of interest" description="Disordered" evidence="1">
    <location>
        <begin position="1"/>
        <end position="21"/>
    </location>
</feature>
<dbReference type="EMBL" id="CP046441">
    <property type="protein sequence ID" value="QGT84557.1"/>
    <property type="molecule type" value="Genomic_DNA"/>
</dbReference>
<name>A0AAE6QL71_9PSED</name>
<organism evidence="2 3">
    <name type="scientific">Pseudomonas coronafaciens pv. coronafaciens</name>
    <dbReference type="NCBI Taxonomy" id="235275"/>
    <lineage>
        <taxon>Bacteria</taxon>
        <taxon>Pseudomonadati</taxon>
        <taxon>Pseudomonadota</taxon>
        <taxon>Gammaproteobacteria</taxon>
        <taxon>Pseudomonadales</taxon>
        <taxon>Pseudomonadaceae</taxon>
        <taxon>Pseudomonas</taxon>
        <taxon>Pseudomonas coronafaciens</taxon>
    </lineage>
</organism>
<accession>A0AAE6QL71</accession>
<feature type="compositionally biased region" description="Basic residues" evidence="1">
    <location>
        <begin position="1"/>
        <end position="14"/>
    </location>
</feature>
<gene>
    <name evidence="2" type="ORF">GMO17_03785</name>
</gene>
<evidence type="ECO:0000313" key="2">
    <source>
        <dbReference type="EMBL" id="QGT84557.1"/>
    </source>
</evidence>
<proteinExistence type="predicted"/>
<evidence type="ECO:0000256" key="1">
    <source>
        <dbReference type="SAM" id="MobiDB-lite"/>
    </source>
</evidence>